<evidence type="ECO:0000256" key="1">
    <source>
        <dbReference type="SAM" id="SignalP"/>
    </source>
</evidence>
<keyword evidence="3" id="KW-1185">Reference proteome</keyword>
<protein>
    <submittedName>
        <fullName evidence="2">Uncharacterized protein</fullName>
    </submittedName>
</protein>
<keyword evidence="1" id="KW-0732">Signal</keyword>
<name>A0AAN7B4P9_9PEZI</name>
<feature type="chain" id="PRO_5042898807" evidence="1">
    <location>
        <begin position="21"/>
        <end position="94"/>
    </location>
</feature>
<sequence>MRFLTPSIVILALSSGSVLAKKVGDICGTDSDKGVCEPISWCNGRSGTVSQAGLCPGTPTDVRCCYYPKCSSPYQSGYCKPTWEVDGWSLSWPE</sequence>
<accession>A0AAN7B4P9</accession>
<gene>
    <name evidence="2" type="ORF">QBC37DRAFT_377581</name>
</gene>
<proteinExistence type="predicted"/>
<reference evidence="2" key="1">
    <citation type="journal article" date="2023" name="Mol. Phylogenet. Evol.">
        <title>Genome-scale phylogeny and comparative genomics of the fungal order Sordariales.</title>
        <authorList>
            <person name="Hensen N."/>
            <person name="Bonometti L."/>
            <person name="Westerberg I."/>
            <person name="Brannstrom I.O."/>
            <person name="Guillou S."/>
            <person name="Cros-Aarteil S."/>
            <person name="Calhoun S."/>
            <person name="Haridas S."/>
            <person name="Kuo A."/>
            <person name="Mondo S."/>
            <person name="Pangilinan J."/>
            <person name="Riley R."/>
            <person name="LaButti K."/>
            <person name="Andreopoulos B."/>
            <person name="Lipzen A."/>
            <person name="Chen C."/>
            <person name="Yan M."/>
            <person name="Daum C."/>
            <person name="Ng V."/>
            <person name="Clum A."/>
            <person name="Steindorff A."/>
            <person name="Ohm R.A."/>
            <person name="Martin F."/>
            <person name="Silar P."/>
            <person name="Natvig D.O."/>
            <person name="Lalanne C."/>
            <person name="Gautier V."/>
            <person name="Ament-Velasquez S.L."/>
            <person name="Kruys A."/>
            <person name="Hutchinson M.I."/>
            <person name="Powell A.J."/>
            <person name="Barry K."/>
            <person name="Miller A.N."/>
            <person name="Grigoriev I.V."/>
            <person name="Debuchy R."/>
            <person name="Gladieux P."/>
            <person name="Hiltunen Thoren M."/>
            <person name="Johannesson H."/>
        </authorList>
    </citation>
    <scope>NUCLEOTIDE SEQUENCE</scope>
    <source>
        <strain evidence="2">PSN293</strain>
    </source>
</reference>
<comment type="caution">
    <text evidence="2">The sequence shown here is derived from an EMBL/GenBank/DDBJ whole genome shotgun (WGS) entry which is preliminary data.</text>
</comment>
<reference evidence="2" key="2">
    <citation type="submission" date="2023-05" db="EMBL/GenBank/DDBJ databases">
        <authorList>
            <consortium name="Lawrence Berkeley National Laboratory"/>
            <person name="Steindorff A."/>
            <person name="Hensen N."/>
            <person name="Bonometti L."/>
            <person name="Westerberg I."/>
            <person name="Brannstrom I.O."/>
            <person name="Guillou S."/>
            <person name="Cros-Aarteil S."/>
            <person name="Calhoun S."/>
            <person name="Haridas S."/>
            <person name="Kuo A."/>
            <person name="Mondo S."/>
            <person name="Pangilinan J."/>
            <person name="Riley R."/>
            <person name="Labutti K."/>
            <person name="Andreopoulos B."/>
            <person name="Lipzen A."/>
            <person name="Chen C."/>
            <person name="Yanf M."/>
            <person name="Daum C."/>
            <person name="Ng V."/>
            <person name="Clum A."/>
            <person name="Ohm R."/>
            <person name="Martin F."/>
            <person name="Silar P."/>
            <person name="Natvig D."/>
            <person name="Lalanne C."/>
            <person name="Gautier V."/>
            <person name="Ament-Velasquez S.L."/>
            <person name="Kruys A."/>
            <person name="Hutchinson M.I."/>
            <person name="Powell A.J."/>
            <person name="Barry K."/>
            <person name="Miller A.N."/>
            <person name="Grigoriev I.V."/>
            <person name="Debuchy R."/>
            <person name="Gladieux P."/>
            <person name="Thoren M.H."/>
            <person name="Johannesson H."/>
        </authorList>
    </citation>
    <scope>NUCLEOTIDE SEQUENCE</scope>
    <source>
        <strain evidence="2">PSN293</strain>
    </source>
</reference>
<organism evidence="2 3">
    <name type="scientific">Rhypophila decipiens</name>
    <dbReference type="NCBI Taxonomy" id="261697"/>
    <lineage>
        <taxon>Eukaryota</taxon>
        <taxon>Fungi</taxon>
        <taxon>Dikarya</taxon>
        <taxon>Ascomycota</taxon>
        <taxon>Pezizomycotina</taxon>
        <taxon>Sordariomycetes</taxon>
        <taxon>Sordariomycetidae</taxon>
        <taxon>Sordariales</taxon>
        <taxon>Naviculisporaceae</taxon>
        <taxon>Rhypophila</taxon>
    </lineage>
</organism>
<evidence type="ECO:0000313" key="3">
    <source>
        <dbReference type="Proteomes" id="UP001301769"/>
    </source>
</evidence>
<dbReference type="Proteomes" id="UP001301769">
    <property type="component" value="Unassembled WGS sequence"/>
</dbReference>
<dbReference type="AlphaFoldDB" id="A0AAN7B4P9"/>
<dbReference type="EMBL" id="MU858190">
    <property type="protein sequence ID" value="KAK4209917.1"/>
    <property type="molecule type" value="Genomic_DNA"/>
</dbReference>
<evidence type="ECO:0000313" key="2">
    <source>
        <dbReference type="EMBL" id="KAK4209917.1"/>
    </source>
</evidence>
<feature type="signal peptide" evidence="1">
    <location>
        <begin position="1"/>
        <end position="20"/>
    </location>
</feature>